<dbReference type="FunFam" id="3.40.50.300:FF:000628">
    <property type="entry name" value="Endoribonuclease Dicer"/>
    <property type="match status" value="1"/>
</dbReference>
<dbReference type="GO" id="GO:0070578">
    <property type="term" value="C:RISC-loading complex"/>
    <property type="evidence" value="ECO:0007669"/>
    <property type="project" value="TreeGrafter"/>
</dbReference>
<evidence type="ECO:0000256" key="2">
    <source>
        <dbReference type="ARBA" id="ARBA00001946"/>
    </source>
</evidence>
<dbReference type="Gene3D" id="3.30.160.380">
    <property type="entry name" value="Dicer dimerisation domain"/>
    <property type="match status" value="1"/>
</dbReference>
<dbReference type="SUPFAM" id="SSF52540">
    <property type="entry name" value="P-loop containing nucleoside triphosphate hydrolases"/>
    <property type="match status" value="1"/>
</dbReference>
<evidence type="ECO:0000259" key="21">
    <source>
        <dbReference type="PROSITE" id="PS51194"/>
    </source>
</evidence>
<dbReference type="InterPro" id="IPR036085">
    <property type="entry name" value="PAZ_dom_sf"/>
</dbReference>
<evidence type="ECO:0000256" key="11">
    <source>
        <dbReference type="ARBA" id="ARBA00022842"/>
    </source>
</evidence>
<organism evidence="22 23">
    <name type="scientific">Asbolus verrucosus</name>
    <name type="common">Desert ironclad beetle</name>
    <dbReference type="NCBI Taxonomy" id="1661398"/>
    <lineage>
        <taxon>Eukaryota</taxon>
        <taxon>Metazoa</taxon>
        <taxon>Ecdysozoa</taxon>
        <taxon>Arthropoda</taxon>
        <taxon>Hexapoda</taxon>
        <taxon>Insecta</taxon>
        <taxon>Pterygota</taxon>
        <taxon>Neoptera</taxon>
        <taxon>Endopterygota</taxon>
        <taxon>Coleoptera</taxon>
        <taxon>Polyphaga</taxon>
        <taxon>Cucujiformia</taxon>
        <taxon>Tenebrionidae</taxon>
        <taxon>Pimeliinae</taxon>
        <taxon>Asbolus</taxon>
    </lineage>
</organism>
<dbReference type="SMART" id="SM00490">
    <property type="entry name" value="HELICc"/>
    <property type="match status" value="1"/>
</dbReference>
<dbReference type="InterPro" id="IPR003100">
    <property type="entry name" value="PAZ_dom"/>
</dbReference>
<dbReference type="Pfam" id="PF03368">
    <property type="entry name" value="Dicer_dimer"/>
    <property type="match status" value="1"/>
</dbReference>
<dbReference type="InterPro" id="IPR048513">
    <property type="entry name" value="Dicer_PBD"/>
</dbReference>
<dbReference type="InterPro" id="IPR005034">
    <property type="entry name" value="Dicer_dimerisation"/>
</dbReference>
<dbReference type="EMBL" id="QDEB01018022">
    <property type="protein sequence ID" value="RZC41351.1"/>
    <property type="molecule type" value="Genomic_DNA"/>
</dbReference>
<dbReference type="InterPro" id="IPR038248">
    <property type="entry name" value="Dicer_dimer_sf"/>
</dbReference>
<evidence type="ECO:0000256" key="4">
    <source>
        <dbReference type="ARBA" id="ARBA00022723"/>
    </source>
</evidence>
<dbReference type="PANTHER" id="PTHR14950:SF37">
    <property type="entry name" value="ENDORIBONUCLEASE DICER"/>
    <property type="match status" value="1"/>
</dbReference>
<dbReference type="SUPFAM" id="SSF101690">
    <property type="entry name" value="PAZ domain"/>
    <property type="match status" value="1"/>
</dbReference>
<dbReference type="GO" id="GO:0031054">
    <property type="term" value="P:pre-miRNA processing"/>
    <property type="evidence" value="ECO:0007669"/>
    <property type="project" value="InterPro"/>
</dbReference>
<dbReference type="InterPro" id="IPR048512">
    <property type="entry name" value="Dicer_platform"/>
</dbReference>
<dbReference type="FunFam" id="1.10.1520.10:FF:000005">
    <property type="entry name" value="Putative endoribonuclease dicer"/>
    <property type="match status" value="1"/>
</dbReference>
<dbReference type="InterPro" id="IPR000999">
    <property type="entry name" value="RNase_III_dom"/>
</dbReference>
<evidence type="ECO:0000256" key="9">
    <source>
        <dbReference type="ARBA" id="ARBA00022806"/>
    </source>
</evidence>
<comment type="cofactor">
    <cofactor evidence="1">
        <name>Mn(2+)</name>
        <dbReference type="ChEBI" id="CHEBI:29035"/>
    </cofactor>
</comment>
<evidence type="ECO:0000259" key="18">
    <source>
        <dbReference type="PROSITE" id="PS50142"/>
    </source>
</evidence>
<dbReference type="SUPFAM" id="SSF54768">
    <property type="entry name" value="dsRNA-binding domain-like"/>
    <property type="match status" value="1"/>
</dbReference>
<keyword evidence="23" id="KW-1185">Reference proteome</keyword>
<dbReference type="Pfam" id="PF20932">
    <property type="entry name" value="Dicer_dsRBD"/>
    <property type="match status" value="1"/>
</dbReference>
<evidence type="ECO:0000259" key="20">
    <source>
        <dbReference type="PROSITE" id="PS51192"/>
    </source>
</evidence>
<keyword evidence="14" id="KW-0464">Manganese</keyword>
<proteinExistence type="inferred from homology"/>
<dbReference type="Gene3D" id="3.40.50.300">
    <property type="entry name" value="P-loop containing nucleotide triphosphate hydrolases"/>
    <property type="match status" value="2"/>
</dbReference>
<name>A0A482W843_ASBVE</name>
<dbReference type="GO" id="GO:0003723">
    <property type="term" value="F:RNA binding"/>
    <property type="evidence" value="ECO:0007669"/>
    <property type="project" value="UniProtKB-UniRule"/>
</dbReference>
<keyword evidence="4" id="KW-0479">Metal-binding</keyword>
<dbReference type="CDD" id="cd18034">
    <property type="entry name" value="DEXHc_dicer"/>
    <property type="match status" value="1"/>
</dbReference>
<evidence type="ECO:0000256" key="10">
    <source>
        <dbReference type="ARBA" id="ARBA00022840"/>
    </source>
</evidence>
<dbReference type="GO" id="GO:0005634">
    <property type="term" value="C:nucleus"/>
    <property type="evidence" value="ECO:0007669"/>
    <property type="project" value="TreeGrafter"/>
</dbReference>
<evidence type="ECO:0000256" key="13">
    <source>
        <dbReference type="ARBA" id="ARBA00023158"/>
    </source>
</evidence>
<dbReference type="PROSITE" id="PS51194">
    <property type="entry name" value="HELICASE_CTER"/>
    <property type="match status" value="1"/>
</dbReference>
<dbReference type="Pfam" id="PF20931">
    <property type="entry name" value="Dicer_platform"/>
    <property type="match status" value="1"/>
</dbReference>
<evidence type="ECO:0000256" key="6">
    <source>
        <dbReference type="ARBA" id="ARBA00022741"/>
    </source>
</evidence>
<evidence type="ECO:0000256" key="5">
    <source>
        <dbReference type="ARBA" id="ARBA00022737"/>
    </source>
</evidence>
<evidence type="ECO:0000256" key="16">
    <source>
        <dbReference type="PROSITE-ProRule" id="PRU00266"/>
    </source>
</evidence>
<keyword evidence="13" id="KW-0943">RNA-mediated gene silencing</keyword>
<keyword evidence="8" id="KW-0378">Hydrolase</keyword>
<feature type="domain" description="DRBM" evidence="17">
    <location>
        <begin position="1365"/>
        <end position="1387"/>
    </location>
</feature>
<feature type="domain" description="Helicase C-terminal" evidence="21">
    <location>
        <begin position="355"/>
        <end position="528"/>
    </location>
</feature>
<evidence type="ECO:0000259" key="19">
    <source>
        <dbReference type="PROSITE" id="PS50821"/>
    </source>
</evidence>
<evidence type="ECO:0000259" key="17">
    <source>
        <dbReference type="PROSITE" id="PS50137"/>
    </source>
</evidence>
<keyword evidence="12 16" id="KW-0694">RNA-binding</keyword>
<dbReference type="GO" id="GO:0046872">
    <property type="term" value="F:metal ion binding"/>
    <property type="evidence" value="ECO:0007669"/>
    <property type="project" value="UniProtKB-KW"/>
</dbReference>
<feature type="domain" description="Helicase ATP-binding" evidence="20">
    <location>
        <begin position="16"/>
        <end position="192"/>
    </location>
</feature>
<dbReference type="InterPro" id="IPR006935">
    <property type="entry name" value="Helicase/UvrB_N"/>
</dbReference>
<evidence type="ECO:0000256" key="1">
    <source>
        <dbReference type="ARBA" id="ARBA00001936"/>
    </source>
</evidence>
<gene>
    <name evidence="22" type="ORF">BDFB_000225</name>
</gene>
<dbReference type="STRING" id="1661398.A0A482W843"/>
<keyword evidence="9" id="KW-0347">Helicase</keyword>
<evidence type="ECO:0000313" key="22">
    <source>
        <dbReference type="EMBL" id="RZC41351.1"/>
    </source>
</evidence>
<dbReference type="Pfam" id="PF02170">
    <property type="entry name" value="PAZ"/>
    <property type="match status" value="1"/>
</dbReference>
<dbReference type="Gene3D" id="2.170.260.10">
    <property type="entry name" value="paz domain"/>
    <property type="match status" value="1"/>
</dbReference>
<dbReference type="GO" id="GO:0006309">
    <property type="term" value="P:apoptotic DNA fragmentation"/>
    <property type="evidence" value="ECO:0007669"/>
    <property type="project" value="TreeGrafter"/>
</dbReference>
<evidence type="ECO:0000256" key="14">
    <source>
        <dbReference type="ARBA" id="ARBA00023211"/>
    </source>
</evidence>
<dbReference type="PROSITE" id="PS50137">
    <property type="entry name" value="DS_RBD"/>
    <property type="match status" value="1"/>
</dbReference>
<reference evidence="22 23" key="1">
    <citation type="submission" date="2017-03" db="EMBL/GenBank/DDBJ databases">
        <title>Genome of the blue death feigning beetle - Asbolus verrucosus.</title>
        <authorList>
            <person name="Rider S.D."/>
        </authorList>
    </citation>
    <scope>NUCLEOTIDE SEQUENCE [LARGE SCALE GENOMIC DNA]</scope>
    <source>
        <strain evidence="22">Butters</strain>
        <tissue evidence="22">Head and leg muscle</tissue>
    </source>
</reference>
<dbReference type="InterPro" id="IPR036389">
    <property type="entry name" value="RNase_III_sf"/>
</dbReference>
<dbReference type="InterPro" id="IPR014001">
    <property type="entry name" value="Helicase_ATP-bd"/>
</dbReference>
<dbReference type="GO" id="GO:0004386">
    <property type="term" value="F:helicase activity"/>
    <property type="evidence" value="ECO:0007669"/>
    <property type="project" value="UniProtKB-KW"/>
</dbReference>
<dbReference type="InterPro" id="IPR027417">
    <property type="entry name" value="P-loop_NTPase"/>
</dbReference>
<dbReference type="SMART" id="SM00487">
    <property type="entry name" value="DEXDc"/>
    <property type="match status" value="1"/>
</dbReference>
<evidence type="ECO:0000313" key="23">
    <source>
        <dbReference type="Proteomes" id="UP000292052"/>
    </source>
</evidence>
<dbReference type="SUPFAM" id="SSF69065">
    <property type="entry name" value="RNase III domain-like"/>
    <property type="match status" value="1"/>
</dbReference>
<keyword evidence="3" id="KW-0540">Nuclease</keyword>
<dbReference type="GO" id="GO:0005737">
    <property type="term" value="C:cytoplasm"/>
    <property type="evidence" value="ECO:0007669"/>
    <property type="project" value="TreeGrafter"/>
</dbReference>
<dbReference type="PANTHER" id="PTHR14950">
    <property type="entry name" value="DICER-RELATED"/>
    <property type="match status" value="1"/>
</dbReference>
<evidence type="ECO:0000256" key="7">
    <source>
        <dbReference type="ARBA" id="ARBA00022759"/>
    </source>
</evidence>
<feature type="domain" description="RNase III" evidence="18">
    <location>
        <begin position="1136"/>
        <end position="1294"/>
    </location>
</feature>
<dbReference type="GO" id="GO:0004530">
    <property type="term" value="F:deoxyribonuclease I activity"/>
    <property type="evidence" value="ECO:0007669"/>
    <property type="project" value="TreeGrafter"/>
</dbReference>
<dbReference type="InterPro" id="IPR044441">
    <property type="entry name" value="DICER_DSRM"/>
</dbReference>
<dbReference type="CDD" id="cd00593">
    <property type="entry name" value="RIBOc"/>
    <property type="match status" value="1"/>
</dbReference>
<dbReference type="OrthoDB" id="416741at2759"/>
<evidence type="ECO:0000256" key="8">
    <source>
        <dbReference type="ARBA" id="ARBA00022801"/>
    </source>
</evidence>
<keyword evidence="6" id="KW-0547">Nucleotide-binding</keyword>
<keyword evidence="11" id="KW-0460">Magnesium</keyword>
<evidence type="ECO:0000256" key="12">
    <source>
        <dbReference type="ARBA" id="ARBA00022884"/>
    </source>
</evidence>
<sequence>MTDEEKFIPRNYQVELMEIAIRQNTIIYLPTGSGKTFIAIMVLKYMSGSLSRPYSEGGKVSFILVNSVALAGQHSKYVKDHTVLRVGCYTGEMNLDFWKKDEWEEQFNKYQVFIMTSQILVNLINNNFIDLEKVNLIIFDECHRGVVDHSMRQVMKTFQYCDEQPRILGLTATLLNGNCKLNNVMNEVKSLETTYHSQVATVDGLEAVVGYSTNPQEKFKFCEAKNPSVVDMLVITSLKHAIETLNAIKFDMPVSNTNIPGNLKPLQPVDVLKSLKNLITDLIIHVKILGTFGGYKACLAHMIQVERIKKHCQETRLFLILNYVMTQMGWVKEMLKKAMENHSDHDKVYKFSSDKVLKLLEILEEYKTESQEELCCLIFVERRFTAKVIYHILRCLKTVNKNFEHIKSNFVVGNKNNPYNDTRENLFISKKNKEVLDSFINKEINVLVSSNVLEEGVDIPKCTLVIKFDKALDYRSYIQSKGRARHRSSLYYTIVEMEDLMKFFLKYKEFQDVETLLNDGPYMSNKKDAKRAAALQACIKLHKCGELDNDLLPLKKEFNEEDVSFLFEHFPADKENDAGNKKKKRLHNKETAACIRNKIEDNKPLYLHVIKLNPLYKRSEFFNQATVYDLYKTSLCFGLISSEPLPDLCKFPIFDSNGTVEVEIKMNVKELTLTNDEIVLLREFHYLIFNDLLEVLKPFLVFDNSGSNSEMLLVVPVQDESDVRIDFSVVLEHKTLKSKQLEPTSSERINIQVTEETYLHKIVSPWYRPQPSLYVVTRVCMDKVPSSSFPNQDYDSFVSYYEDKHSLKILNSTQPLLLVKGLSKRLNTFKPRGREGKRKKEKRYEELEEFLIPELVVKQDFPSCLWIQSRFLPSILSRVTYLLKLQQLQSQIAMEAALNPKYFQNCPPLELDLHLLHHIPNEMQLTEQPQTSESVTDNDCHPLDNPELLLTQQYNKDFAMKMLEAEYSWRNIEEPKDIEREIDVTVMDIEHYEMFISKRPSKQNLKKNLGGILKNSDLSPHDEWVPPCFCIPQVINSGISNKEHSVNSLFNCNIPPEEQISGHLSKRTISEMKMEEITEDEESSYANMCNFLNKQYVGDKTLADSVEALLGAFFQSGGIEDKKATIENINIHIPQWEEFENRLGYHFKNRGFLLQALTHSSYSPNRITHNYERLEFLGDAILDFLITCYIYEHCGYLTPGQVTDLRSALVNNNTFASLVVRCGFHKFLLMINFKLQGHIDKFAEYLAMKNYVIDDEVLILLEEQDLNIAEYIDVPKVLGDIFEALAGAVFLDSNKDLKTVWRVFYKIMWREIDLFSENVPKNVIRRLYECHTAYPRFNQARELDNKKTMICLKFMCEGREKHVHGFGTNKIMAKRAAAKLALRLLKM</sequence>
<dbReference type="GO" id="GO:0005524">
    <property type="term" value="F:ATP binding"/>
    <property type="evidence" value="ECO:0007669"/>
    <property type="project" value="UniProtKB-KW"/>
</dbReference>
<dbReference type="Pfam" id="PF00636">
    <property type="entry name" value="Ribonuclease_3"/>
    <property type="match status" value="1"/>
</dbReference>
<feature type="domain" description="PAZ" evidence="19">
    <location>
        <begin position="729"/>
        <end position="860"/>
    </location>
</feature>
<dbReference type="Proteomes" id="UP000292052">
    <property type="component" value="Unassembled WGS sequence"/>
</dbReference>
<dbReference type="SMART" id="SM00949">
    <property type="entry name" value="PAZ"/>
    <property type="match status" value="1"/>
</dbReference>
<keyword evidence="10" id="KW-0067">ATP-binding</keyword>
<dbReference type="Gene3D" id="1.10.1520.10">
    <property type="entry name" value="Ribonuclease III domain"/>
    <property type="match status" value="2"/>
</dbReference>
<evidence type="ECO:0000256" key="15">
    <source>
        <dbReference type="ARBA" id="ARBA00035116"/>
    </source>
</evidence>
<comment type="similarity">
    <text evidence="15">Belongs to the helicase family. Dicer subfamily.</text>
</comment>
<dbReference type="SMART" id="SM00535">
    <property type="entry name" value="RIBOc"/>
    <property type="match status" value="1"/>
</dbReference>
<dbReference type="Gene3D" id="3.30.160.20">
    <property type="match status" value="1"/>
</dbReference>
<dbReference type="GO" id="GO:0004525">
    <property type="term" value="F:ribonuclease III activity"/>
    <property type="evidence" value="ECO:0007669"/>
    <property type="project" value="InterPro"/>
</dbReference>
<keyword evidence="7" id="KW-0255">Endonuclease</keyword>
<dbReference type="PROSITE" id="PS00517">
    <property type="entry name" value="RNASE_3_1"/>
    <property type="match status" value="1"/>
</dbReference>
<comment type="caution">
    <text evidence="22">The sequence shown here is derived from an EMBL/GenBank/DDBJ whole genome shotgun (WGS) entry which is preliminary data.</text>
</comment>
<dbReference type="CDD" id="cd15903">
    <property type="entry name" value="Dicer_PBD"/>
    <property type="match status" value="1"/>
</dbReference>
<protein>
    <submittedName>
        <fullName evidence="22">Dicer-2</fullName>
    </submittedName>
</protein>
<dbReference type="InterPro" id="IPR001650">
    <property type="entry name" value="Helicase_C-like"/>
</dbReference>
<dbReference type="InterPro" id="IPR014720">
    <property type="entry name" value="dsRBD_dom"/>
</dbReference>
<keyword evidence="5" id="KW-0677">Repeat</keyword>
<dbReference type="Pfam" id="PF04851">
    <property type="entry name" value="ResIII"/>
    <property type="match status" value="1"/>
</dbReference>
<accession>A0A482W843</accession>
<dbReference type="GO" id="GO:0003677">
    <property type="term" value="F:DNA binding"/>
    <property type="evidence" value="ECO:0007669"/>
    <property type="project" value="InterPro"/>
</dbReference>
<evidence type="ECO:0000256" key="3">
    <source>
        <dbReference type="ARBA" id="ARBA00022722"/>
    </source>
</evidence>
<dbReference type="PROSITE" id="PS50821">
    <property type="entry name" value="PAZ"/>
    <property type="match status" value="1"/>
</dbReference>
<dbReference type="PROSITE" id="PS50142">
    <property type="entry name" value="RNASE_3_2"/>
    <property type="match status" value="1"/>
</dbReference>
<comment type="cofactor">
    <cofactor evidence="2">
        <name>Mg(2+)</name>
        <dbReference type="ChEBI" id="CHEBI:18420"/>
    </cofactor>
</comment>
<dbReference type="GO" id="GO:0030422">
    <property type="term" value="P:siRNA processing"/>
    <property type="evidence" value="ECO:0007669"/>
    <property type="project" value="InterPro"/>
</dbReference>
<dbReference type="Pfam" id="PF00271">
    <property type="entry name" value="Helicase_C"/>
    <property type="match status" value="1"/>
</dbReference>
<dbReference type="PROSITE" id="PS51192">
    <property type="entry name" value="HELICASE_ATP_BIND_1"/>
    <property type="match status" value="1"/>
</dbReference>